<dbReference type="NCBIfam" id="TIGR03617">
    <property type="entry name" value="F420_MSMEG_2256"/>
    <property type="match status" value="1"/>
</dbReference>
<dbReference type="CDD" id="cd01097">
    <property type="entry name" value="Tetrahydromethanopterin_reductase"/>
    <property type="match status" value="1"/>
</dbReference>
<organism evidence="2 3">
    <name type="scientific">Streptacidiphilus jiangxiensis</name>
    <dbReference type="NCBI Taxonomy" id="235985"/>
    <lineage>
        <taxon>Bacteria</taxon>
        <taxon>Bacillati</taxon>
        <taxon>Actinomycetota</taxon>
        <taxon>Actinomycetes</taxon>
        <taxon>Kitasatosporales</taxon>
        <taxon>Streptomycetaceae</taxon>
        <taxon>Streptacidiphilus</taxon>
    </lineage>
</organism>
<dbReference type="OrthoDB" id="3284378at2"/>
<evidence type="ECO:0000313" key="3">
    <source>
        <dbReference type="Proteomes" id="UP000183015"/>
    </source>
</evidence>
<gene>
    <name evidence="2" type="ORF">SAMN05414137_12155</name>
</gene>
<dbReference type="eggNOG" id="COG2141">
    <property type="taxonomic scope" value="Bacteria"/>
</dbReference>
<dbReference type="AlphaFoldDB" id="A0A1H7WRS4"/>
<dbReference type="Gene3D" id="3.20.20.30">
    <property type="entry name" value="Luciferase-like domain"/>
    <property type="match status" value="1"/>
</dbReference>
<dbReference type="InterPro" id="IPR050564">
    <property type="entry name" value="F420-G6PD/mer"/>
</dbReference>
<dbReference type="Proteomes" id="UP000183015">
    <property type="component" value="Unassembled WGS sequence"/>
</dbReference>
<proteinExistence type="predicted"/>
<evidence type="ECO:0000259" key="1">
    <source>
        <dbReference type="Pfam" id="PF00296"/>
    </source>
</evidence>
<dbReference type="SUPFAM" id="SSF51679">
    <property type="entry name" value="Bacterial luciferase-like"/>
    <property type="match status" value="1"/>
</dbReference>
<dbReference type="GO" id="GO:0016705">
    <property type="term" value="F:oxidoreductase activity, acting on paired donors, with incorporation or reduction of molecular oxygen"/>
    <property type="evidence" value="ECO:0007669"/>
    <property type="project" value="InterPro"/>
</dbReference>
<dbReference type="EMBL" id="FOAZ01000021">
    <property type="protein sequence ID" value="SEM23679.1"/>
    <property type="molecule type" value="Genomic_DNA"/>
</dbReference>
<dbReference type="InterPro" id="IPR011251">
    <property type="entry name" value="Luciferase-like_dom"/>
</dbReference>
<keyword evidence="3" id="KW-1185">Reference proteome</keyword>
<dbReference type="STRING" id="235985.SAMN05414137_12155"/>
<dbReference type="InterPro" id="IPR036661">
    <property type="entry name" value="Luciferase-like_sf"/>
</dbReference>
<evidence type="ECO:0000313" key="2">
    <source>
        <dbReference type="EMBL" id="SEM23679.1"/>
    </source>
</evidence>
<dbReference type="Pfam" id="PF00296">
    <property type="entry name" value="Bac_luciferase"/>
    <property type="match status" value="1"/>
</dbReference>
<dbReference type="InterPro" id="IPR019919">
    <property type="entry name" value="Lucif-like_OxRdtase_MSMEG_2256"/>
</dbReference>
<accession>A0A1H7WRS4</accession>
<dbReference type="PANTHER" id="PTHR43244:SF2">
    <property type="entry name" value="CONSERVED HYPOTHETICAL ALANINE AND PROLINE-RICH PROTEIN"/>
    <property type="match status" value="1"/>
</dbReference>
<sequence length="342" mass="36408">MTPVTPLQIDDAADVSASPFQVEAAAVAAEAAGYDGFSASETRHDVFASLMLAARATERITLRTAIAVAFARNPMTVATLANDLQLVSGGRFELGLGSQVQAHIERRFAMPWSRPAARMEEFVRAVRAIWAAWAGEGRLFFKGDFYRHTLMTEFFDPGPNPHGTPPILLAAVGERMTQVAGRVADGLLCHAFTTPAYLRERTLPALLDARGGSLDGFTVCLPAMAVLGADPVARAAAEQAVRGQIAFYASTPAYRPVLELHGWGDLGERLHLMSRRGAWQEMAAEIPDEVLDAFAVAGGPAEVADALASRFGGAVSSVSLYTPYAVDPALTLEVAGRLRGQG</sequence>
<name>A0A1H7WRS4_STRJI</name>
<feature type="domain" description="Luciferase-like" evidence="1">
    <location>
        <begin position="18"/>
        <end position="310"/>
    </location>
</feature>
<dbReference type="RefSeq" id="WP_143094656.1">
    <property type="nucleotide sequence ID" value="NZ_BBPN01000020.1"/>
</dbReference>
<reference evidence="3" key="1">
    <citation type="submission" date="2016-10" db="EMBL/GenBank/DDBJ databases">
        <authorList>
            <person name="Varghese N."/>
        </authorList>
    </citation>
    <scope>NUCLEOTIDE SEQUENCE [LARGE SCALE GENOMIC DNA]</scope>
    <source>
        <strain evidence="3">DSM 45096 / BCRC 16803 / CGMCC 4.1857 / CIP 109030 / JCM 12277 / KCTC 19219 / NBRC 100920 / 33214</strain>
    </source>
</reference>
<protein>
    <submittedName>
        <fullName evidence="2">Probable F420-dependent oxidoreductase, MSMEG_2256 family</fullName>
    </submittedName>
</protein>
<dbReference type="PANTHER" id="PTHR43244">
    <property type="match status" value="1"/>
</dbReference>